<dbReference type="InterPro" id="IPR054765">
    <property type="entry name" value="SLBB_dom"/>
</dbReference>
<evidence type="ECO:0000313" key="18">
    <source>
        <dbReference type="EMBL" id="WFR97728.1"/>
    </source>
</evidence>
<gene>
    <name evidence="18" type="ORF">PR017_21410</name>
</gene>
<feature type="domain" description="SLBB" evidence="17">
    <location>
        <begin position="182"/>
        <end position="256"/>
    </location>
</feature>
<keyword evidence="19" id="KW-1185">Reference proteome</keyword>
<evidence type="ECO:0000256" key="8">
    <source>
        <dbReference type="ARBA" id="ARBA00023047"/>
    </source>
</evidence>
<dbReference type="Gene3D" id="3.30.1950.10">
    <property type="entry name" value="wza like domain"/>
    <property type="match status" value="1"/>
</dbReference>
<evidence type="ECO:0000256" key="12">
    <source>
        <dbReference type="ARBA" id="ARBA00023139"/>
    </source>
</evidence>
<dbReference type="Gene3D" id="3.10.560.10">
    <property type="entry name" value="Outer membrane lipoprotein wza domain like"/>
    <property type="match status" value="2"/>
</dbReference>
<keyword evidence="4" id="KW-1134">Transmembrane beta strand</keyword>
<protein>
    <submittedName>
        <fullName evidence="18">Polysaccharide export protein</fullName>
    </submittedName>
</protein>
<feature type="signal peptide" evidence="15">
    <location>
        <begin position="1"/>
        <end position="25"/>
    </location>
</feature>
<dbReference type="InterPro" id="IPR003715">
    <property type="entry name" value="Poly_export_N"/>
</dbReference>
<dbReference type="AlphaFoldDB" id="A0AAF1KM92"/>
<geneLocation type="plasmid" evidence="18 19">
    <name>pRt1078</name>
</geneLocation>
<keyword evidence="8" id="KW-0625">Polysaccharide transport</keyword>
<keyword evidence="18" id="KW-0614">Plasmid</keyword>
<accession>A0AAF1KM92</accession>
<evidence type="ECO:0000256" key="9">
    <source>
        <dbReference type="ARBA" id="ARBA00023065"/>
    </source>
</evidence>
<evidence type="ECO:0000256" key="13">
    <source>
        <dbReference type="ARBA" id="ARBA00023237"/>
    </source>
</evidence>
<keyword evidence="10" id="KW-0626">Porin</keyword>
<dbReference type="Proteomes" id="UP000249499">
    <property type="component" value="Plasmid pRt1078"/>
</dbReference>
<evidence type="ECO:0000313" key="19">
    <source>
        <dbReference type="Proteomes" id="UP000249499"/>
    </source>
</evidence>
<evidence type="ECO:0000256" key="5">
    <source>
        <dbReference type="ARBA" id="ARBA00022597"/>
    </source>
</evidence>
<proteinExistence type="inferred from homology"/>
<keyword evidence="12" id="KW-0564">Palmitate</keyword>
<dbReference type="PANTHER" id="PTHR33619:SF3">
    <property type="entry name" value="POLYSACCHARIDE EXPORT PROTEIN GFCE-RELATED"/>
    <property type="match status" value="1"/>
</dbReference>
<dbReference type="GO" id="GO:0015288">
    <property type="term" value="F:porin activity"/>
    <property type="evidence" value="ECO:0007669"/>
    <property type="project" value="UniProtKB-KW"/>
</dbReference>
<keyword evidence="13" id="KW-0998">Cell outer membrane</keyword>
<keyword evidence="7 15" id="KW-0732">Signal</keyword>
<name>A0AAF1KM92_9HYPH</name>
<evidence type="ECO:0000256" key="7">
    <source>
        <dbReference type="ARBA" id="ARBA00022729"/>
    </source>
</evidence>
<evidence type="ECO:0000256" key="10">
    <source>
        <dbReference type="ARBA" id="ARBA00023114"/>
    </source>
</evidence>
<keyword evidence="5" id="KW-0762">Sugar transport</keyword>
<dbReference type="KEGG" id="rtu:PR017_21410"/>
<evidence type="ECO:0000259" key="16">
    <source>
        <dbReference type="Pfam" id="PF02563"/>
    </source>
</evidence>
<dbReference type="EMBL" id="CP117256">
    <property type="protein sequence ID" value="WFR97728.1"/>
    <property type="molecule type" value="Genomic_DNA"/>
</dbReference>
<reference evidence="18 19" key="1">
    <citation type="journal article" date="2018" name="Sci. Rep.">
        <title>Rhizobium tumorigenes sp. nov., a novel plant tumorigenic bacterium isolated from cane gall tumors on thornless blackberry.</title>
        <authorList>
            <person name="Kuzmanovi N."/>
            <person name="Smalla K."/>
            <person name="Gronow S."/>
            <person name="PuBawska J."/>
        </authorList>
    </citation>
    <scope>NUCLEOTIDE SEQUENCE [LARGE SCALE GENOMIC DNA]</scope>
    <source>
        <strain evidence="18 19">1078</strain>
    </source>
</reference>
<evidence type="ECO:0000256" key="11">
    <source>
        <dbReference type="ARBA" id="ARBA00023136"/>
    </source>
</evidence>
<organism evidence="18 19">
    <name type="scientific">Rhizobium tumorigenes</name>
    <dbReference type="NCBI Taxonomy" id="2041385"/>
    <lineage>
        <taxon>Bacteria</taxon>
        <taxon>Pseudomonadati</taxon>
        <taxon>Pseudomonadota</taxon>
        <taxon>Alphaproteobacteria</taxon>
        <taxon>Hyphomicrobiales</taxon>
        <taxon>Rhizobiaceae</taxon>
        <taxon>Rhizobium/Agrobacterium group</taxon>
        <taxon>Rhizobium</taxon>
    </lineage>
</organism>
<comment type="subcellular location">
    <subcellularLocation>
        <location evidence="1">Cell outer membrane</location>
        <topology evidence="1">Multi-pass membrane protein</topology>
    </subcellularLocation>
</comment>
<dbReference type="GO" id="GO:0046930">
    <property type="term" value="C:pore complex"/>
    <property type="evidence" value="ECO:0007669"/>
    <property type="project" value="UniProtKB-KW"/>
</dbReference>
<evidence type="ECO:0000256" key="15">
    <source>
        <dbReference type="SAM" id="SignalP"/>
    </source>
</evidence>
<evidence type="ECO:0000256" key="6">
    <source>
        <dbReference type="ARBA" id="ARBA00022692"/>
    </source>
</evidence>
<keyword evidence="11" id="KW-0472">Membrane</keyword>
<dbReference type="PROSITE" id="PS51257">
    <property type="entry name" value="PROKAR_LIPOPROTEIN"/>
    <property type="match status" value="1"/>
</dbReference>
<evidence type="ECO:0000256" key="2">
    <source>
        <dbReference type="ARBA" id="ARBA00009450"/>
    </source>
</evidence>
<dbReference type="Pfam" id="PF02563">
    <property type="entry name" value="Poly_export"/>
    <property type="match status" value="1"/>
</dbReference>
<dbReference type="GO" id="GO:0015159">
    <property type="term" value="F:polysaccharide transmembrane transporter activity"/>
    <property type="evidence" value="ECO:0007669"/>
    <property type="project" value="InterPro"/>
</dbReference>
<keyword evidence="3" id="KW-0813">Transport</keyword>
<sequence length="401" mass="42604">MSKIVISRTSLVCLSILLLSSCTYLPRSGPDAKLIDTQASIKVSSPDRKVGIDYALIDLNQNTLGFFEQKSIASLKQSFGGGRGGAPDVPLGYGDVVQVSIFESQSGGLFIPADAGSRAGNFVTLPNQTIDRGGTISVPYAGRIVAAGKSKEEVERNVEDKLASRAIEPQVVISTVSSVSSQVAVLGDVNNPKKIEVSPAGDRILDALSEAGGLATPGMETNITLQRRGKTATVAYETLLKNPIENIYIAPGDTIFADRHRRTFVAFGAAGTNGRFDFDDTDLSLNEGIGKAGGLSDTQANPGQVLLYRLVDKKILQDMHINTGSFRDETVPVVFRANLRDPAGLFAAQKFAMQDKDVLYISNAGSIELLKFLNIANSITSTASGTTSDAVTTRDAIRTLN</sequence>
<dbReference type="GO" id="GO:0006811">
    <property type="term" value="P:monoatomic ion transport"/>
    <property type="evidence" value="ECO:0007669"/>
    <property type="project" value="UniProtKB-KW"/>
</dbReference>
<feature type="domain" description="Polysaccharide export protein N-terminal" evidence="16">
    <location>
        <begin position="87"/>
        <end position="174"/>
    </location>
</feature>
<dbReference type="Pfam" id="PF22461">
    <property type="entry name" value="SLBB_2"/>
    <property type="match status" value="1"/>
</dbReference>
<evidence type="ECO:0000256" key="1">
    <source>
        <dbReference type="ARBA" id="ARBA00004571"/>
    </source>
</evidence>
<keyword evidence="9" id="KW-0406">Ion transport</keyword>
<feature type="chain" id="PRO_5042095272" evidence="15">
    <location>
        <begin position="26"/>
        <end position="401"/>
    </location>
</feature>
<dbReference type="PANTHER" id="PTHR33619">
    <property type="entry name" value="POLYSACCHARIDE EXPORT PROTEIN GFCE-RELATED"/>
    <property type="match status" value="1"/>
</dbReference>
<evidence type="ECO:0000256" key="4">
    <source>
        <dbReference type="ARBA" id="ARBA00022452"/>
    </source>
</evidence>
<evidence type="ECO:0000259" key="17">
    <source>
        <dbReference type="Pfam" id="PF22461"/>
    </source>
</evidence>
<evidence type="ECO:0000256" key="3">
    <source>
        <dbReference type="ARBA" id="ARBA00022448"/>
    </source>
</evidence>
<dbReference type="InterPro" id="IPR049712">
    <property type="entry name" value="Poly_export"/>
</dbReference>
<evidence type="ECO:0000256" key="14">
    <source>
        <dbReference type="ARBA" id="ARBA00023288"/>
    </source>
</evidence>
<dbReference type="RefSeq" id="WP_111222018.1">
    <property type="nucleotide sequence ID" value="NZ_CP117256.1"/>
</dbReference>
<comment type="similarity">
    <text evidence="2">Belongs to the BexD/CtrA/VexA family.</text>
</comment>
<dbReference type="GO" id="GO:0009279">
    <property type="term" value="C:cell outer membrane"/>
    <property type="evidence" value="ECO:0007669"/>
    <property type="project" value="UniProtKB-SubCell"/>
</dbReference>
<keyword evidence="14" id="KW-0449">Lipoprotein</keyword>
<keyword evidence="6" id="KW-0812">Transmembrane</keyword>
<reference evidence="19" key="2">
    <citation type="journal article" date="2023" name="MicrobiologyOpen">
        <title>Genomics of the tumorigenes clade of the family Rhizobiaceae and description of Rhizobium rhododendri sp. nov.</title>
        <authorList>
            <person name="Kuzmanovic N."/>
            <person name="diCenzo G.C."/>
            <person name="Bunk B."/>
            <person name="Sproeer C."/>
            <person name="Fruehling A."/>
            <person name="Neumann-Schaal M."/>
            <person name="Overmann J."/>
            <person name="Smalla K."/>
        </authorList>
    </citation>
    <scope>NUCLEOTIDE SEQUENCE [LARGE SCALE GENOMIC DNA]</scope>
    <source>
        <strain evidence="19">1078</strain>
        <plasmid evidence="19">pRt1078</plasmid>
    </source>
</reference>